<protein>
    <submittedName>
        <fullName evidence="2">Uncharacterized protein</fullName>
    </submittedName>
</protein>
<reference evidence="2 3" key="1">
    <citation type="submission" date="2020-04" db="EMBL/GenBank/DDBJ databases">
        <title>Perkinsus chesapeaki whole genome sequence.</title>
        <authorList>
            <person name="Bogema D.R."/>
        </authorList>
    </citation>
    <scope>NUCLEOTIDE SEQUENCE [LARGE SCALE GENOMIC DNA]</scope>
    <source>
        <strain evidence="2">ATCC PRA-425</strain>
    </source>
</reference>
<dbReference type="OrthoDB" id="10367818at2759"/>
<proteinExistence type="predicted"/>
<organism evidence="2 3">
    <name type="scientific">Perkinsus chesapeaki</name>
    <name type="common">Clam parasite</name>
    <name type="synonym">Perkinsus andrewsi</name>
    <dbReference type="NCBI Taxonomy" id="330153"/>
    <lineage>
        <taxon>Eukaryota</taxon>
        <taxon>Sar</taxon>
        <taxon>Alveolata</taxon>
        <taxon>Perkinsozoa</taxon>
        <taxon>Perkinsea</taxon>
        <taxon>Perkinsida</taxon>
        <taxon>Perkinsidae</taxon>
        <taxon>Perkinsus</taxon>
    </lineage>
</organism>
<evidence type="ECO:0000313" key="2">
    <source>
        <dbReference type="EMBL" id="KAF4675732.1"/>
    </source>
</evidence>
<gene>
    <name evidence="2" type="ORF">FOL47_007323</name>
</gene>
<dbReference type="EMBL" id="JAAPAO010000043">
    <property type="protein sequence ID" value="KAF4675732.1"/>
    <property type="molecule type" value="Genomic_DNA"/>
</dbReference>
<feature type="region of interest" description="Disordered" evidence="1">
    <location>
        <begin position="411"/>
        <end position="440"/>
    </location>
</feature>
<evidence type="ECO:0000256" key="1">
    <source>
        <dbReference type="SAM" id="MobiDB-lite"/>
    </source>
</evidence>
<sequence>MGGVADDLLYRPELPSPEVVTAALSKSMAKKLASSSSNSSLGSLEEEFGKDEPSKLMLGAQLQCFAVGLRGPQTYWAVKKITPNWYEAKKADIEEGVPRLTIPDLPKRVMRNADGVTKKYAATSHLNRLLKTQYVAEVMKDFIPPARRAKERRRAPAERCLEKVAAKTEIEERVSSTLTHEAARDLDAWADNRSKFLAKKAQQLERRPRNDFAKLYTQEDRDRAAVLIQRFWKGRIRSWRLQAAMNGMRARRLDAQKLAREREARETDEKEARDRSRRSKLTARIFAGGHPNEAPDNIRAKLVHWIRSAARCGPSVMHAREVEMITMIEDGLASPDDYGYALEVGCREGHRDGIIFLLSTPGIPELVRPFMVKCTAVAAMASNERCFELMLDQLTQPELAEFAFSHPDYYRSVSPSRRPSVPMASRSRRTSVSSHQERRQAGEHAKLVRFVRRKVGNVVRAWRLYFDPRCRNGQINFDNFVEACKEAGFIGDYSRAFLEAQGIEGSADHGRIHPTGCITFQVLLDNDSEGTTLRPSEGLIIFRGALSNTTRTSARAKESEQTEKWIRLFETTAAGRRISRDHFKQARLAWWRPSHSCLVRYVRSGG</sequence>
<evidence type="ECO:0000313" key="3">
    <source>
        <dbReference type="Proteomes" id="UP000591131"/>
    </source>
</evidence>
<accession>A0A7J6MVT2</accession>
<keyword evidence="3" id="KW-1185">Reference proteome</keyword>
<feature type="compositionally biased region" description="Low complexity" evidence="1">
    <location>
        <begin position="411"/>
        <end position="425"/>
    </location>
</feature>
<name>A0A7J6MVT2_PERCH</name>
<dbReference type="AlphaFoldDB" id="A0A7J6MVT2"/>
<dbReference type="Proteomes" id="UP000591131">
    <property type="component" value="Unassembled WGS sequence"/>
</dbReference>
<feature type="compositionally biased region" description="Basic and acidic residues" evidence="1">
    <location>
        <begin position="258"/>
        <end position="274"/>
    </location>
</feature>
<comment type="caution">
    <text evidence="2">The sequence shown here is derived from an EMBL/GenBank/DDBJ whole genome shotgun (WGS) entry which is preliminary data.</text>
</comment>
<feature type="region of interest" description="Disordered" evidence="1">
    <location>
        <begin position="258"/>
        <end position="278"/>
    </location>
</feature>